<accession>A0A1I7TCK2</accession>
<name>A0A1I7TCK2_9PELO</name>
<protein>
    <submittedName>
        <fullName evidence="3">BTB domain-containing protein</fullName>
    </submittedName>
</protein>
<evidence type="ECO:0000313" key="2">
    <source>
        <dbReference type="Proteomes" id="UP000095282"/>
    </source>
</evidence>
<dbReference type="WBParaSite" id="Csp11.Scaffold581.g4585.t1">
    <property type="protein sequence ID" value="Csp11.Scaffold581.g4585.t1"/>
    <property type="gene ID" value="Csp11.Scaffold581.g4585"/>
</dbReference>
<dbReference type="Gene3D" id="3.30.710.10">
    <property type="entry name" value="Potassium Channel Kv1.1, Chain A"/>
    <property type="match status" value="1"/>
</dbReference>
<dbReference type="InterPro" id="IPR000210">
    <property type="entry name" value="BTB/POZ_dom"/>
</dbReference>
<dbReference type="InterPro" id="IPR011333">
    <property type="entry name" value="SKP1/BTB/POZ_sf"/>
</dbReference>
<dbReference type="SMART" id="SM00225">
    <property type="entry name" value="BTB"/>
    <property type="match status" value="1"/>
</dbReference>
<evidence type="ECO:0000259" key="1">
    <source>
        <dbReference type="PROSITE" id="PS50097"/>
    </source>
</evidence>
<reference evidence="3" key="1">
    <citation type="submission" date="2016-11" db="UniProtKB">
        <authorList>
            <consortium name="WormBaseParasite"/>
        </authorList>
    </citation>
    <scope>IDENTIFICATION</scope>
</reference>
<dbReference type="PROSITE" id="PS50097">
    <property type="entry name" value="BTB"/>
    <property type="match status" value="1"/>
</dbReference>
<keyword evidence="2" id="KW-1185">Reference proteome</keyword>
<dbReference type="STRING" id="1561998.A0A1I7TCK2"/>
<dbReference type="AlphaFoldDB" id="A0A1I7TCK2"/>
<dbReference type="InterPro" id="IPR003131">
    <property type="entry name" value="T1-type_BTB"/>
</dbReference>
<dbReference type="Proteomes" id="UP000095282">
    <property type="component" value="Unplaced"/>
</dbReference>
<dbReference type="eggNOG" id="KOG2716">
    <property type="taxonomic scope" value="Eukaryota"/>
</dbReference>
<feature type="domain" description="BTB" evidence="1">
    <location>
        <begin position="42"/>
        <end position="110"/>
    </location>
</feature>
<evidence type="ECO:0000313" key="3">
    <source>
        <dbReference type="WBParaSite" id="Csp11.Scaffold581.g4585.t1"/>
    </source>
</evidence>
<proteinExistence type="predicted"/>
<dbReference type="SUPFAM" id="SSF54695">
    <property type="entry name" value="POZ domain"/>
    <property type="match status" value="1"/>
</dbReference>
<dbReference type="PANTHER" id="PTHR11145:SF19">
    <property type="entry name" value="BTB DOMAIN-CONTAINING PROTEIN-RELATED"/>
    <property type="match status" value="1"/>
</dbReference>
<dbReference type="PANTHER" id="PTHR11145">
    <property type="entry name" value="BTB/POZ DOMAIN-CONTAINING ADAPTER FOR CUL3-MEDIATED RHOA DEGRADATION PROTEIN FAMILY MEMBER"/>
    <property type="match status" value="1"/>
</dbReference>
<dbReference type="Pfam" id="PF02214">
    <property type="entry name" value="BTB_2"/>
    <property type="match status" value="1"/>
</dbReference>
<organism evidence="2 3">
    <name type="scientific">Caenorhabditis tropicalis</name>
    <dbReference type="NCBI Taxonomy" id="1561998"/>
    <lineage>
        <taxon>Eukaryota</taxon>
        <taxon>Metazoa</taxon>
        <taxon>Ecdysozoa</taxon>
        <taxon>Nematoda</taxon>
        <taxon>Chromadorea</taxon>
        <taxon>Rhabditida</taxon>
        <taxon>Rhabditina</taxon>
        <taxon>Rhabditomorpha</taxon>
        <taxon>Rhabditoidea</taxon>
        <taxon>Rhabditidae</taxon>
        <taxon>Peloderinae</taxon>
        <taxon>Caenorhabditis</taxon>
    </lineage>
</organism>
<dbReference type="CDD" id="cd18316">
    <property type="entry name" value="BTB_POZ_KCTD-like"/>
    <property type="match status" value="1"/>
</dbReference>
<sequence>MDELVSLAKKLENSCNLEIRINQKDKTTIETGNVSSTTSSTGLIKLNVGGTIFQTTKSTLTRFDGFFRTLLETDIPVAKDFSGCIFVDRDPKHFRLILNFMRDGDVDIPYSDHQEIRKEAQFYLLDDLMKLCDDAKPVEKQVKNIFLKSFEEVANAVNNSTKKASKTKILEITQ</sequence>
<dbReference type="GO" id="GO:0051260">
    <property type="term" value="P:protein homooligomerization"/>
    <property type="evidence" value="ECO:0007669"/>
    <property type="project" value="InterPro"/>
</dbReference>
<dbReference type="InterPro" id="IPR045068">
    <property type="entry name" value="BACURD1-3"/>
</dbReference>